<dbReference type="InterPro" id="IPR047867">
    <property type="entry name" value="Ribosomal_uL22_bac/org-type"/>
</dbReference>
<keyword evidence="3 7" id="KW-0694">RNA-binding</keyword>
<evidence type="ECO:0000256" key="7">
    <source>
        <dbReference type="HAMAP-Rule" id="MF_01331"/>
    </source>
</evidence>
<reference evidence="11 12" key="1">
    <citation type="journal article" date="2015" name="Nature">
        <title>rRNA introns, odd ribosomes, and small enigmatic genomes across a large radiation of phyla.</title>
        <authorList>
            <person name="Brown C.T."/>
            <person name="Hug L.A."/>
            <person name="Thomas B.C."/>
            <person name="Sharon I."/>
            <person name="Castelle C.J."/>
            <person name="Singh A."/>
            <person name="Wilkins M.J."/>
            <person name="Williams K.H."/>
            <person name="Banfield J.F."/>
        </authorList>
    </citation>
    <scope>NUCLEOTIDE SEQUENCE [LARGE SCALE GENOMIC DNA]</scope>
</reference>
<dbReference type="EMBL" id="LBXZ01000010">
    <property type="protein sequence ID" value="KKR40081.1"/>
    <property type="molecule type" value="Genomic_DNA"/>
</dbReference>
<dbReference type="PANTHER" id="PTHR13501">
    <property type="entry name" value="CHLOROPLAST 50S RIBOSOMAL PROTEIN L22-RELATED"/>
    <property type="match status" value="1"/>
</dbReference>
<keyword evidence="4 7" id="KW-0689">Ribosomal protein</keyword>
<evidence type="ECO:0000256" key="10">
    <source>
        <dbReference type="RuleBase" id="RU004008"/>
    </source>
</evidence>
<evidence type="ECO:0000256" key="4">
    <source>
        <dbReference type="ARBA" id="ARBA00022980"/>
    </source>
</evidence>
<evidence type="ECO:0000256" key="6">
    <source>
        <dbReference type="ARBA" id="ARBA00035207"/>
    </source>
</evidence>
<dbReference type="CDD" id="cd00336">
    <property type="entry name" value="Ribosomal_L22"/>
    <property type="match status" value="1"/>
</dbReference>
<dbReference type="InterPro" id="IPR001063">
    <property type="entry name" value="Ribosomal_uL22"/>
</dbReference>
<comment type="subunit">
    <text evidence="7 9">Part of the 50S ribosomal subunit.</text>
</comment>
<dbReference type="AlphaFoldDB" id="A0A0G0QRT7"/>
<keyword evidence="2 7" id="KW-0699">rRNA-binding</keyword>
<evidence type="ECO:0000313" key="11">
    <source>
        <dbReference type="EMBL" id="KKR40081.1"/>
    </source>
</evidence>
<evidence type="ECO:0000256" key="8">
    <source>
        <dbReference type="RuleBase" id="RU004005"/>
    </source>
</evidence>
<dbReference type="SUPFAM" id="SSF54843">
    <property type="entry name" value="Ribosomal protein L22"/>
    <property type="match status" value="1"/>
</dbReference>
<evidence type="ECO:0000256" key="1">
    <source>
        <dbReference type="ARBA" id="ARBA00009451"/>
    </source>
</evidence>
<dbReference type="Proteomes" id="UP000034072">
    <property type="component" value="Unassembled WGS sequence"/>
</dbReference>
<dbReference type="InterPro" id="IPR005727">
    <property type="entry name" value="Ribosomal_uL22_bac/chlpt-type"/>
</dbReference>
<dbReference type="GO" id="GO:0003735">
    <property type="term" value="F:structural constituent of ribosome"/>
    <property type="evidence" value="ECO:0007669"/>
    <property type="project" value="InterPro"/>
</dbReference>
<evidence type="ECO:0000256" key="9">
    <source>
        <dbReference type="RuleBase" id="RU004006"/>
    </source>
</evidence>
<keyword evidence="5 7" id="KW-0687">Ribonucleoprotein</keyword>
<dbReference type="InterPro" id="IPR036394">
    <property type="entry name" value="Ribosomal_uL22_sf"/>
</dbReference>
<sequence>MAEVKAKLNGLRMAPRKVRAITQLLRGKDALFAINQLEFLIRKPANPVKKLLESAIASAENDFQLVKENLFIKEFRVDEGVKLRRFKPKGFGRAALIQKKTSHVVLVLSERVAGLKSVNVAKDDESKKAKVSKVKEDKASSKLEDKKPSIKKEIGAKKDGFVKKIFQRKAV</sequence>
<dbReference type="NCBIfam" id="TIGR01044">
    <property type="entry name" value="rplV_bact"/>
    <property type="match status" value="1"/>
</dbReference>
<comment type="function">
    <text evidence="7">The globular domain of the protein is located near the polypeptide exit tunnel on the outside of the subunit, while an extended beta-hairpin is found that lines the wall of the exit tunnel in the center of the 70S ribosome.</text>
</comment>
<gene>
    <name evidence="7" type="primary">rplV</name>
    <name evidence="11" type="ORF">UT75_C0010G0020</name>
</gene>
<dbReference type="PANTHER" id="PTHR13501:SF8">
    <property type="entry name" value="LARGE RIBOSOMAL SUBUNIT PROTEIN UL22M"/>
    <property type="match status" value="1"/>
</dbReference>
<protein>
    <recommendedName>
        <fullName evidence="6 7">Large ribosomal subunit protein uL22</fullName>
    </recommendedName>
</protein>
<dbReference type="GO" id="GO:0019843">
    <property type="term" value="F:rRNA binding"/>
    <property type="evidence" value="ECO:0007669"/>
    <property type="project" value="UniProtKB-UniRule"/>
</dbReference>
<dbReference type="GO" id="GO:0006412">
    <property type="term" value="P:translation"/>
    <property type="evidence" value="ECO:0007669"/>
    <property type="project" value="UniProtKB-UniRule"/>
</dbReference>
<dbReference type="GO" id="GO:0022625">
    <property type="term" value="C:cytosolic large ribosomal subunit"/>
    <property type="evidence" value="ECO:0007669"/>
    <property type="project" value="TreeGrafter"/>
</dbReference>
<evidence type="ECO:0000313" key="12">
    <source>
        <dbReference type="Proteomes" id="UP000034072"/>
    </source>
</evidence>
<comment type="function">
    <text evidence="7 10">This protein binds specifically to 23S rRNA; its binding is stimulated by other ribosomal proteins, e.g., L4, L17, and L20. It is important during the early stages of 50S assembly. It makes multiple contacts with different domains of the 23S rRNA in the assembled 50S subunit and ribosome.</text>
</comment>
<organism evidence="11 12">
    <name type="scientific">Candidatus Yanofskybacteria bacterium GW2011_GWE2_40_11</name>
    <dbReference type="NCBI Taxonomy" id="1619033"/>
    <lineage>
        <taxon>Bacteria</taxon>
        <taxon>Candidatus Yanofskyibacteriota</taxon>
    </lineage>
</organism>
<dbReference type="Pfam" id="PF00237">
    <property type="entry name" value="Ribosomal_L22"/>
    <property type="match status" value="1"/>
</dbReference>
<comment type="similarity">
    <text evidence="1 7 8">Belongs to the universal ribosomal protein uL22 family.</text>
</comment>
<dbReference type="Gene3D" id="3.90.470.10">
    <property type="entry name" value="Ribosomal protein L22/L17"/>
    <property type="match status" value="1"/>
</dbReference>
<comment type="caution">
    <text evidence="11">The sequence shown here is derived from an EMBL/GenBank/DDBJ whole genome shotgun (WGS) entry which is preliminary data.</text>
</comment>
<name>A0A0G0QRT7_9BACT</name>
<proteinExistence type="inferred from homology"/>
<accession>A0A0G0QRT7</accession>
<dbReference type="HAMAP" id="MF_01331_B">
    <property type="entry name" value="Ribosomal_uL22_B"/>
    <property type="match status" value="1"/>
</dbReference>
<evidence type="ECO:0000256" key="3">
    <source>
        <dbReference type="ARBA" id="ARBA00022884"/>
    </source>
</evidence>
<evidence type="ECO:0000256" key="5">
    <source>
        <dbReference type="ARBA" id="ARBA00023274"/>
    </source>
</evidence>
<evidence type="ECO:0000256" key="2">
    <source>
        <dbReference type="ARBA" id="ARBA00022730"/>
    </source>
</evidence>